<feature type="compositionally biased region" description="Low complexity" evidence="2">
    <location>
        <begin position="506"/>
        <end position="534"/>
    </location>
</feature>
<dbReference type="CDD" id="cd14291">
    <property type="entry name" value="UBA1_NUB1_like"/>
    <property type="match status" value="1"/>
</dbReference>
<evidence type="ECO:0000313" key="5">
    <source>
        <dbReference type="Proteomes" id="UP000694389"/>
    </source>
</evidence>
<evidence type="ECO:0000313" key="4">
    <source>
        <dbReference type="Ensembl" id="ENSDLAP00005080812.1"/>
    </source>
</evidence>
<feature type="domain" description="UBA" evidence="3">
    <location>
        <begin position="361"/>
        <end position="401"/>
    </location>
</feature>
<dbReference type="PANTHER" id="PTHR12948:SF3">
    <property type="entry name" value="NEDD8 ULTIMATE BUSTER 1"/>
    <property type="match status" value="1"/>
</dbReference>
<dbReference type="GeneTree" id="ENSGT00390000010557"/>
<dbReference type="GO" id="GO:2000058">
    <property type="term" value="P:regulation of ubiquitin-dependent protein catabolic process"/>
    <property type="evidence" value="ECO:0007669"/>
    <property type="project" value="TreeGrafter"/>
</dbReference>
<feature type="region of interest" description="Disordered" evidence="2">
    <location>
        <begin position="160"/>
        <end position="195"/>
    </location>
</feature>
<feature type="region of interest" description="Disordered" evidence="2">
    <location>
        <begin position="506"/>
        <end position="536"/>
    </location>
</feature>
<dbReference type="SUPFAM" id="SSF46934">
    <property type="entry name" value="UBA-like"/>
    <property type="match status" value="3"/>
</dbReference>
<keyword evidence="5" id="KW-1185">Reference proteome</keyword>
<evidence type="ECO:0000256" key="1">
    <source>
        <dbReference type="SAM" id="Coils"/>
    </source>
</evidence>
<reference evidence="4" key="1">
    <citation type="submission" date="2025-08" db="UniProtKB">
        <authorList>
            <consortium name="Ensembl"/>
        </authorList>
    </citation>
    <scope>IDENTIFICATION</scope>
</reference>
<dbReference type="PROSITE" id="PS50030">
    <property type="entry name" value="UBA"/>
    <property type="match status" value="3"/>
</dbReference>
<dbReference type="Ensembl" id="ENSDLAT00005083000.1">
    <property type="protein sequence ID" value="ENSDLAP00005080812.1"/>
    <property type="gene ID" value="ENSDLAG00005006151.2"/>
</dbReference>
<feature type="domain" description="UBA" evidence="3">
    <location>
        <begin position="454"/>
        <end position="499"/>
    </location>
</feature>
<organism evidence="4 5">
    <name type="scientific">Dicentrarchus labrax</name>
    <name type="common">European seabass</name>
    <name type="synonym">Morone labrax</name>
    <dbReference type="NCBI Taxonomy" id="13489"/>
    <lineage>
        <taxon>Eukaryota</taxon>
        <taxon>Metazoa</taxon>
        <taxon>Chordata</taxon>
        <taxon>Craniata</taxon>
        <taxon>Vertebrata</taxon>
        <taxon>Euteleostomi</taxon>
        <taxon>Actinopterygii</taxon>
        <taxon>Neopterygii</taxon>
        <taxon>Teleostei</taxon>
        <taxon>Neoteleostei</taxon>
        <taxon>Acanthomorphata</taxon>
        <taxon>Eupercaria</taxon>
        <taxon>Moronidae</taxon>
        <taxon>Dicentrarchus</taxon>
    </lineage>
</organism>
<feature type="coiled-coil region" evidence="1">
    <location>
        <begin position="391"/>
        <end position="418"/>
    </location>
</feature>
<dbReference type="SMART" id="SM00165">
    <property type="entry name" value="UBA"/>
    <property type="match status" value="3"/>
</dbReference>
<dbReference type="Pfam" id="PF26285">
    <property type="entry name" value="SASH1_Homeodomain"/>
    <property type="match status" value="1"/>
</dbReference>
<proteinExistence type="predicted"/>
<sequence length="578" mass="65182">MEELNQEVKLKNQLKEEKIQLWNPPYTVDDNQPGTQHMQELAERYAPLLCLPLAEVGGALEAIRLQAVRRGRGNKTFRETKVATLELLLPRDSKKVISNQSILINTPVNKAEEYGLKSIKLILNGKTLSVGEFKRLDQQGVKNHSKMMVLKVSDNELKQQLSEEEERTKNQNESVKRTQKGFQILSERDGSEDPDTTPFLEIADQKGNPLNIPHKEKKALILAMGFHEKGRSLMKKKQFDNALCHLLQADQQFSKCGSALLSSVDNFAVLQLDIVWCYRALEALSCLDDGKSRLQRAEDCFLQCYGEQQQRLRMIKGNTGREEVLFLRLYLLQSLLSYIEGNDAQARHQLSKVESLYSRLSLDSEKMTQLMTLGFTEREARLGLRACQGDLQEAAIHISNQRQEREELKQRERRKRSRRMEVISTLTELGFSRTDAARALHHADGDVDKAYEILLDSTAALTFDLLQLLYLGFDRGVSEAALRLTGGDVQSATQLLLDNQGVLSPELLSASPPSTSSSSSPSSEEPSTSSSSTADVELVNEVLEDISRHEEDYLDLTLEEESELIATMKTYLSRGHTV</sequence>
<feature type="domain" description="UBA" evidence="3">
    <location>
        <begin position="415"/>
        <end position="457"/>
    </location>
</feature>
<dbReference type="CDD" id="cd14292">
    <property type="entry name" value="UBA2_NUB1"/>
    <property type="match status" value="1"/>
</dbReference>
<keyword evidence="1" id="KW-0175">Coiled coil</keyword>
<dbReference type="InterPro" id="IPR039749">
    <property type="entry name" value="NUB1"/>
</dbReference>
<dbReference type="Pfam" id="PF18037">
    <property type="entry name" value="Ubiquitin_5"/>
    <property type="match status" value="1"/>
</dbReference>
<dbReference type="AlphaFoldDB" id="A0A8P4GHB8"/>
<reference evidence="4" key="2">
    <citation type="submission" date="2025-09" db="UniProtKB">
        <authorList>
            <consortium name="Ensembl"/>
        </authorList>
    </citation>
    <scope>IDENTIFICATION</scope>
</reference>
<dbReference type="InterPro" id="IPR009060">
    <property type="entry name" value="UBA-like_sf"/>
</dbReference>
<evidence type="ECO:0000259" key="3">
    <source>
        <dbReference type="PROSITE" id="PS50030"/>
    </source>
</evidence>
<dbReference type="InterPro" id="IPR015940">
    <property type="entry name" value="UBA"/>
</dbReference>
<dbReference type="Proteomes" id="UP000694389">
    <property type="component" value="Unassembled WGS sequence"/>
</dbReference>
<dbReference type="InterPro" id="IPR058666">
    <property type="entry name" value="SASH1/NUB1_homeodomain"/>
</dbReference>
<accession>A0A8P4GHB8</accession>
<dbReference type="PANTHER" id="PTHR12948">
    <property type="entry name" value="NEDD8 ULTIMATE BUSTER-1 BS4 PROTEIN"/>
    <property type="match status" value="1"/>
</dbReference>
<name>A0A8P4GHB8_DICLA</name>
<dbReference type="InterPro" id="IPR041207">
    <property type="entry name" value="NUB1_ubiquitin-like_dom"/>
</dbReference>
<protein>
    <submittedName>
        <fullName evidence="4">Negative regulator of ubiquitin-like proteins 1</fullName>
    </submittedName>
</protein>
<evidence type="ECO:0000256" key="2">
    <source>
        <dbReference type="SAM" id="MobiDB-lite"/>
    </source>
</evidence>
<feature type="compositionally biased region" description="Basic and acidic residues" evidence="2">
    <location>
        <begin position="166"/>
        <end position="176"/>
    </location>
</feature>
<dbReference type="Gene3D" id="3.10.20.90">
    <property type="entry name" value="Phosphatidylinositol 3-kinase Catalytic Subunit, Chain A, domain 1"/>
    <property type="match status" value="1"/>
</dbReference>
<dbReference type="Pfam" id="PF00627">
    <property type="entry name" value="UBA"/>
    <property type="match status" value="2"/>
</dbReference>
<dbReference type="Gene3D" id="1.10.8.10">
    <property type="entry name" value="DNA helicase RuvA subunit, C-terminal domain"/>
    <property type="match status" value="3"/>
</dbReference>